<gene>
    <name evidence="4" type="ORF">ALAG00032_LOCUS5034</name>
</gene>
<dbReference type="SUPFAM" id="SSF46565">
    <property type="entry name" value="Chaperone J-domain"/>
    <property type="match status" value="1"/>
</dbReference>
<protein>
    <recommendedName>
        <fullName evidence="3">SAM domain-containing protein</fullName>
    </recommendedName>
</protein>
<dbReference type="EMBL" id="HBIJ01007148">
    <property type="protein sequence ID" value="CAE0364293.1"/>
    <property type="molecule type" value="Transcribed_RNA"/>
</dbReference>
<feature type="region of interest" description="Disordered" evidence="2">
    <location>
        <begin position="630"/>
        <end position="704"/>
    </location>
</feature>
<feature type="region of interest" description="Disordered" evidence="2">
    <location>
        <begin position="189"/>
        <end position="225"/>
    </location>
</feature>
<organism evidence="4">
    <name type="scientific">Aureoumbra lagunensis</name>
    <dbReference type="NCBI Taxonomy" id="44058"/>
    <lineage>
        <taxon>Eukaryota</taxon>
        <taxon>Sar</taxon>
        <taxon>Stramenopiles</taxon>
        <taxon>Ochrophyta</taxon>
        <taxon>Pelagophyceae</taxon>
        <taxon>Pelagomonadales</taxon>
        <taxon>Aureoumbra</taxon>
    </lineage>
</organism>
<proteinExistence type="predicted"/>
<dbReference type="InterPro" id="IPR013761">
    <property type="entry name" value="SAM/pointed_sf"/>
</dbReference>
<dbReference type="Gene3D" id="1.10.150.50">
    <property type="entry name" value="Transcription Factor, Ets-1"/>
    <property type="match status" value="1"/>
</dbReference>
<sequence length="955" mass="109288">MQKVGTEMMIRVILESKLMIDFGGDDHLARCFCRELTRNEEALRAERLLEVAKQDLAQAKASASKAFDVARRAENDLRQKAEKIRQEKRSFEDKQDFAKAAQAVRDALSEEEVRLQNNVKGLELQSKVAKDVALAAETEATRLVRSQYRKRSVQWHADRAGNEHQERYERFRKAAEKLSSPNFRTEYWETMRDEPFENKRSKENDQENENNDEDDLQKRFRRKCQRPQDSWRDMFYQGPQSSTLLIEAALLDRQPAAPRLAHERKPGEKSVIFEIFLASPAVRTALIEIEIEDYFNNDLLFRGIPAKWRAYDSLIGVLPPIYLGEDPGMRQLRLRFWLDDGNGSGDPVPSPWSSTVLIHDPPNPELEARLCDVEAKLKTTTYDTEKTISEQVYADKCLSAVTLDTKRKMLRSALNKATAAAKTAIEENNNADCIVTAKYLQDEMIPRGRDAVENLTRLLQEAMNKQERQAALRRQRTERRQLLDSLRTRLRELSEYKYHVKESKITSITKKCTTLIASAFAHFVTDIATLEDEDRNNAKAACNEIFQWLVKAHPRELHLEEDKTLFSRALRVAARLDCFTVANRNNLIQRADFFDAQAREDKAKIYAAAERKERSFMALADAEARRVRQRSINYKHSTTSSRATPSPQTRAQTSPSNNNTLSNQQRQNDHEEEDAVSSIHDTPAFEATPSSTAETGPVPSCEELDLDTNESSFFASLLADPTNEIQAAPIFVQHQPTVTRDIQRPTQFVPVPKQQEPKQFELFQRTTPTSPPPKLTTNGSSGKKKKKKQTENKYTPTSPARKADSEPPFLPEPPGSMSVRDMLRELRLETYIGIFEKEDIRDIDTIRCLGDSELSSLGIKLGPRAKIRNWLSSPWRPRHVNRTFVSSTATTSTSASHNSNDDSFREDWFKRVCIRCGRHRHRGQCQAADPLSKEGKRAFAARKAKIEYEQKRTAL</sequence>
<feature type="coiled-coil region" evidence="1">
    <location>
        <begin position="42"/>
        <end position="125"/>
    </location>
</feature>
<dbReference type="InterPro" id="IPR001660">
    <property type="entry name" value="SAM"/>
</dbReference>
<feature type="compositionally biased region" description="Polar residues" evidence="2">
    <location>
        <begin position="630"/>
        <end position="666"/>
    </location>
</feature>
<dbReference type="Gene3D" id="1.10.287.110">
    <property type="entry name" value="DnaJ domain"/>
    <property type="match status" value="1"/>
</dbReference>
<reference evidence="4" key="1">
    <citation type="submission" date="2021-01" db="EMBL/GenBank/DDBJ databases">
        <authorList>
            <person name="Corre E."/>
            <person name="Pelletier E."/>
            <person name="Niang G."/>
            <person name="Scheremetjew M."/>
            <person name="Finn R."/>
            <person name="Kale V."/>
            <person name="Holt S."/>
            <person name="Cochrane G."/>
            <person name="Meng A."/>
            <person name="Brown T."/>
            <person name="Cohen L."/>
        </authorList>
    </citation>
    <scope>NUCLEOTIDE SEQUENCE</scope>
    <source>
        <strain evidence="4">CCMP1510</strain>
    </source>
</reference>
<evidence type="ECO:0000256" key="2">
    <source>
        <dbReference type="SAM" id="MobiDB-lite"/>
    </source>
</evidence>
<name>A0A7S3JTA5_9STRA</name>
<evidence type="ECO:0000313" key="4">
    <source>
        <dbReference type="EMBL" id="CAE0364293.1"/>
    </source>
</evidence>
<feature type="compositionally biased region" description="Acidic residues" evidence="2">
    <location>
        <begin position="206"/>
        <end position="215"/>
    </location>
</feature>
<dbReference type="AlphaFoldDB" id="A0A7S3JTA5"/>
<accession>A0A7S3JTA5</accession>
<evidence type="ECO:0000256" key="1">
    <source>
        <dbReference type="SAM" id="Coils"/>
    </source>
</evidence>
<feature type="region of interest" description="Disordered" evidence="2">
    <location>
        <begin position="762"/>
        <end position="817"/>
    </location>
</feature>
<dbReference type="Pfam" id="PF00536">
    <property type="entry name" value="SAM_1"/>
    <property type="match status" value="1"/>
</dbReference>
<dbReference type="SUPFAM" id="SSF47769">
    <property type="entry name" value="SAM/Pointed domain"/>
    <property type="match status" value="1"/>
</dbReference>
<keyword evidence="1" id="KW-0175">Coiled coil</keyword>
<feature type="domain" description="SAM" evidence="3">
    <location>
        <begin position="817"/>
        <end position="868"/>
    </location>
</feature>
<evidence type="ECO:0000259" key="3">
    <source>
        <dbReference type="Pfam" id="PF00536"/>
    </source>
</evidence>
<feature type="compositionally biased region" description="Basic and acidic residues" evidence="2">
    <location>
        <begin position="189"/>
        <end position="205"/>
    </location>
</feature>
<dbReference type="InterPro" id="IPR036869">
    <property type="entry name" value="J_dom_sf"/>
</dbReference>